<keyword evidence="1 3" id="KW-0547">Nucleotide-binding</keyword>
<dbReference type="PANTHER" id="PTHR47968">
    <property type="entry name" value="CENTROMERE PROTEIN E"/>
    <property type="match status" value="1"/>
</dbReference>
<comment type="similarity">
    <text evidence="3 4">Belongs to the TRAFAC class myosin-kinesin ATPase superfamily. Kinesin family.</text>
</comment>
<dbReference type="OrthoDB" id="3176171at2759"/>
<evidence type="ECO:0000313" key="9">
    <source>
        <dbReference type="Proteomes" id="UP000054350"/>
    </source>
</evidence>
<protein>
    <recommendedName>
        <fullName evidence="4">Kinesin-like protein</fullName>
    </recommendedName>
</protein>
<dbReference type="InterPro" id="IPR001752">
    <property type="entry name" value="Kinesin_motor_dom"/>
</dbReference>
<evidence type="ECO:0000256" key="4">
    <source>
        <dbReference type="RuleBase" id="RU000394"/>
    </source>
</evidence>
<reference evidence="8 9" key="1">
    <citation type="submission" date="2009-11" db="EMBL/GenBank/DDBJ databases">
        <title>Annotation of Allomyces macrogynus ATCC 38327.</title>
        <authorList>
            <consortium name="The Broad Institute Genome Sequencing Platform"/>
            <person name="Russ C."/>
            <person name="Cuomo C."/>
            <person name="Burger G."/>
            <person name="Gray M.W."/>
            <person name="Holland P.W.H."/>
            <person name="King N."/>
            <person name="Lang F.B.F."/>
            <person name="Roger A.J."/>
            <person name="Ruiz-Trillo I."/>
            <person name="Young S.K."/>
            <person name="Zeng Q."/>
            <person name="Gargeya S."/>
            <person name="Fitzgerald M."/>
            <person name="Haas B."/>
            <person name="Abouelleil A."/>
            <person name="Alvarado L."/>
            <person name="Arachchi H.M."/>
            <person name="Berlin A."/>
            <person name="Chapman S.B."/>
            <person name="Gearin G."/>
            <person name="Goldberg J."/>
            <person name="Griggs A."/>
            <person name="Gujja S."/>
            <person name="Hansen M."/>
            <person name="Heiman D."/>
            <person name="Howarth C."/>
            <person name="Larimer J."/>
            <person name="Lui A."/>
            <person name="MacDonald P.J.P."/>
            <person name="McCowen C."/>
            <person name="Montmayeur A."/>
            <person name="Murphy C."/>
            <person name="Neiman D."/>
            <person name="Pearson M."/>
            <person name="Priest M."/>
            <person name="Roberts A."/>
            <person name="Saif S."/>
            <person name="Shea T."/>
            <person name="Sisk P."/>
            <person name="Stolte C."/>
            <person name="Sykes S."/>
            <person name="Wortman J."/>
            <person name="Nusbaum C."/>
            <person name="Birren B."/>
        </authorList>
    </citation>
    <scope>NUCLEOTIDE SEQUENCE [LARGE SCALE GENOMIC DNA]</scope>
    <source>
        <strain evidence="8 9">ATCC 38327</strain>
    </source>
</reference>
<feature type="compositionally biased region" description="Pro residues" evidence="6">
    <location>
        <begin position="497"/>
        <end position="507"/>
    </location>
</feature>
<name>A0A0L0SRP6_ALLM3</name>
<proteinExistence type="inferred from homology"/>
<organism evidence="8 9">
    <name type="scientific">Allomyces macrogynus (strain ATCC 38327)</name>
    <name type="common">Allomyces javanicus var. macrogynus</name>
    <dbReference type="NCBI Taxonomy" id="578462"/>
    <lineage>
        <taxon>Eukaryota</taxon>
        <taxon>Fungi</taxon>
        <taxon>Fungi incertae sedis</taxon>
        <taxon>Blastocladiomycota</taxon>
        <taxon>Blastocladiomycetes</taxon>
        <taxon>Blastocladiales</taxon>
        <taxon>Blastocladiaceae</taxon>
        <taxon>Allomyces</taxon>
    </lineage>
</organism>
<dbReference type="eggNOG" id="KOG4280">
    <property type="taxonomic scope" value="Eukaryota"/>
</dbReference>
<evidence type="ECO:0000259" key="7">
    <source>
        <dbReference type="PROSITE" id="PS50067"/>
    </source>
</evidence>
<feature type="coiled-coil region" evidence="5">
    <location>
        <begin position="629"/>
        <end position="673"/>
    </location>
</feature>
<feature type="region of interest" description="Disordered" evidence="6">
    <location>
        <begin position="1"/>
        <end position="31"/>
    </location>
</feature>
<dbReference type="PRINTS" id="PR00380">
    <property type="entry name" value="KINESINHEAVY"/>
</dbReference>
<dbReference type="InterPro" id="IPR036961">
    <property type="entry name" value="Kinesin_motor_dom_sf"/>
</dbReference>
<feature type="region of interest" description="Disordered" evidence="6">
    <location>
        <begin position="488"/>
        <end position="516"/>
    </location>
</feature>
<dbReference type="InterPro" id="IPR056524">
    <property type="entry name" value="KIF6/9_C"/>
</dbReference>
<dbReference type="GO" id="GO:0008017">
    <property type="term" value="F:microtubule binding"/>
    <property type="evidence" value="ECO:0007669"/>
    <property type="project" value="InterPro"/>
</dbReference>
<keyword evidence="4" id="KW-0493">Microtubule</keyword>
<evidence type="ECO:0000256" key="6">
    <source>
        <dbReference type="SAM" id="MobiDB-lite"/>
    </source>
</evidence>
<evidence type="ECO:0000256" key="1">
    <source>
        <dbReference type="ARBA" id="ARBA00022741"/>
    </source>
</evidence>
<feature type="compositionally biased region" description="Pro residues" evidence="6">
    <location>
        <begin position="826"/>
        <end position="847"/>
    </location>
</feature>
<feature type="domain" description="Kinesin motor" evidence="7">
    <location>
        <begin position="36"/>
        <end position="390"/>
    </location>
</feature>
<dbReference type="PANTHER" id="PTHR47968:SF67">
    <property type="entry name" value="KINESIN MOTOR DOMAIN-CONTAINING PROTEIN"/>
    <property type="match status" value="1"/>
</dbReference>
<dbReference type="GO" id="GO:0003777">
    <property type="term" value="F:microtubule motor activity"/>
    <property type="evidence" value="ECO:0007669"/>
    <property type="project" value="InterPro"/>
</dbReference>
<dbReference type="STRING" id="578462.A0A0L0SRP6"/>
<keyword evidence="2 3" id="KW-0067">ATP-binding</keyword>
<keyword evidence="5" id="KW-0175">Coiled coil</keyword>
<dbReference type="PROSITE" id="PS50067">
    <property type="entry name" value="KINESIN_MOTOR_2"/>
    <property type="match status" value="1"/>
</dbReference>
<dbReference type="InterPro" id="IPR027417">
    <property type="entry name" value="P-loop_NTPase"/>
</dbReference>
<feature type="compositionally biased region" description="Low complexity" evidence="6">
    <location>
        <begin position="796"/>
        <end position="825"/>
    </location>
</feature>
<dbReference type="PROSITE" id="PS00411">
    <property type="entry name" value="KINESIN_MOTOR_1"/>
    <property type="match status" value="1"/>
</dbReference>
<dbReference type="GO" id="GO:0005524">
    <property type="term" value="F:ATP binding"/>
    <property type="evidence" value="ECO:0007669"/>
    <property type="project" value="UniProtKB-UniRule"/>
</dbReference>
<accession>A0A0L0SRP6</accession>
<dbReference type="Proteomes" id="UP000054350">
    <property type="component" value="Unassembled WGS sequence"/>
</dbReference>
<dbReference type="Pfam" id="PF23735">
    <property type="entry name" value="KIF9"/>
    <property type="match status" value="1"/>
</dbReference>
<dbReference type="Gene3D" id="3.40.850.10">
    <property type="entry name" value="Kinesin motor domain"/>
    <property type="match status" value="1"/>
</dbReference>
<dbReference type="GO" id="GO:0007018">
    <property type="term" value="P:microtubule-based movement"/>
    <property type="evidence" value="ECO:0007669"/>
    <property type="project" value="InterPro"/>
</dbReference>
<dbReference type="GO" id="GO:0005874">
    <property type="term" value="C:microtubule"/>
    <property type="evidence" value="ECO:0007669"/>
    <property type="project" value="UniProtKB-KW"/>
</dbReference>
<dbReference type="InterPro" id="IPR027640">
    <property type="entry name" value="Kinesin-like_fam"/>
</dbReference>
<dbReference type="Pfam" id="PF00225">
    <property type="entry name" value="Kinesin"/>
    <property type="match status" value="1"/>
</dbReference>
<keyword evidence="9" id="KW-1185">Reference proteome</keyword>
<evidence type="ECO:0000256" key="5">
    <source>
        <dbReference type="SAM" id="Coils"/>
    </source>
</evidence>
<reference evidence="9" key="2">
    <citation type="submission" date="2009-11" db="EMBL/GenBank/DDBJ databases">
        <title>The Genome Sequence of Allomyces macrogynus strain ATCC 38327.</title>
        <authorList>
            <consortium name="The Broad Institute Genome Sequencing Platform"/>
            <person name="Russ C."/>
            <person name="Cuomo C."/>
            <person name="Shea T."/>
            <person name="Young S.K."/>
            <person name="Zeng Q."/>
            <person name="Koehrsen M."/>
            <person name="Haas B."/>
            <person name="Borodovsky M."/>
            <person name="Guigo R."/>
            <person name="Alvarado L."/>
            <person name="Berlin A."/>
            <person name="Borenstein D."/>
            <person name="Chen Z."/>
            <person name="Engels R."/>
            <person name="Freedman E."/>
            <person name="Gellesch M."/>
            <person name="Goldberg J."/>
            <person name="Griggs A."/>
            <person name="Gujja S."/>
            <person name="Heiman D."/>
            <person name="Hepburn T."/>
            <person name="Howarth C."/>
            <person name="Jen D."/>
            <person name="Larson L."/>
            <person name="Lewis B."/>
            <person name="Mehta T."/>
            <person name="Park D."/>
            <person name="Pearson M."/>
            <person name="Roberts A."/>
            <person name="Saif S."/>
            <person name="Shenoy N."/>
            <person name="Sisk P."/>
            <person name="Stolte C."/>
            <person name="Sykes S."/>
            <person name="Walk T."/>
            <person name="White J."/>
            <person name="Yandava C."/>
            <person name="Burger G."/>
            <person name="Gray M.W."/>
            <person name="Holland P.W.H."/>
            <person name="King N."/>
            <person name="Lang F.B.F."/>
            <person name="Roger A.J."/>
            <person name="Ruiz-Trillo I."/>
            <person name="Lander E."/>
            <person name="Nusbaum C."/>
        </authorList>
    </citation>
    <scope>NUCLEOTIDE SEQUENCE [LARGE SCALE GENOMIC DNA]</scope>
    <source>
        <strain evidence="9">ATCC 38327</strain>
    </source>
</reference>
<evidence type="ECO:0000256" key="2">
    <source>
        <dbReference type="ARBA" id="ARBA00022840"/>
    </source>
</evidence>
<evidence type="ECO:0000313" key="8">
    <source>
        <dbReference type="EMBL" id="KNE65156.1"/>
    </source>
</evidence>
<feature type="region of interest" description="Disordered" evidence="6">
    <location>
        <begin position="747"/>
        <end position="871"/>
    </location>
</feature>
<feature type="compositionally biased region" description="Polar residues" evidence="6">
    <location>
        <begin position="765"/>
        <end position="774"/>
    </location>
</feature>
<dbReference type="AlphaFoldDB" id="A0A0L0SRP6"/>
<dbReference type="VEuPathDB" id="FungiDB:AMAG_10809"/>
<dbReference type="SUPFAM" id="SSF52540">
    <property type="entry name" value="P-loop containing nucleoside triphosphate hydrolases"/>
    <property type="match status" value="1"/>
</dbReference>
<feature type="binding site" evidence="3">
    <location>
        <begin position="139"/>
        <end position="146"/>
    </location>
    <ligand>
        <name>ATP</name>
        <dbReference type="ChEBI" id="CHEBI:30616"/>
    </ligand>
</feature>
<dbReference type="EMBL" id="GG745346">
    <property type="protein sequence ID" value="KNE65156.1"/>
    <property type="molecule type" value="Genomic_DNA"/>
</dbReference>
<dbReference type="InterPro" id="IPR019821">
    <property type="entry name" value="Kinesin_motor_CS"/>
</dbReference>
<dbReference type="SMART" id="SM00129">
    <property type="entry name" value="KISc"/>
    <property type="match status" value="1"/>
</dbReference>
<gene>
    <name evidence="8" type="ORF">AMAG_10809</name>
</gene>
<keyword evidence="3 4" id="KW-0505">Motor protein</keyword>
<evidence type="ECO:0000256" key="3">
    <source>
        <dbReference type="PROSITE-ProRule" id="PRU00283"/>
    </source>
</evidence>
<sequence>MMTDSGADDPTATSPRTPAADPVNDSSMSDAPLNQAIKIFARIRPRKANPNIKTGPGSGPSKIVVDGPIPGDSGEPQLHFHLPRNEAQGLINNVREHFGFRFDRVFDEQTTQEEIFDHVAKEAVQSVMDGFNATIFAYGQTGSGKTFTITGGAEKYSDRGLIPRTIQFIFKEMAKRPNRKYQVSVSYLEIYNESGFDLLDDNRDAKQLEDLPKVILREREDQNIYLQNLSAHPALTEEEALNWLFVGDTNKMIAETPSNPASSRSHCLFILTVTSREEGSEVLRRSKLHLVDLAGSERVAKTGIDGTLLREAKHINLSLHYLEQVIVALHEKSLGKRMHIPYRNSMMTSILRDSLGGNCKTCMIATLATEEHLLEESISTCRFAQRVALISNRVSVNEEVDPQLIIAKLRAQVAQLKAELALLRGDAGGDPTDELPEYEIDRCRQLIEAFLAGDDGAMIFTDYRKVTACFRLLRDRTRGIVAPASAPRAVTRTPAPAASPFPAPASAPAPALDPAAGSEVKRLKQLLAQRDTEISVLVPMVNQYKAKLVAYERAGGGGGGSGGGANGSRAATDASRAEIAMGSTMSLPSTSMLPSMASLAQTPPAPSRTTGPEDRAVLLEAFKQTYAPMAAIEEQKSTLKQRYAEAKELGQQASQLRNEIKQCKELMSQRRAEYEAYALANPVMASPAAIEAEEAKVRETITVQTQEYRTKFQQLKELKIEIEHLQHLLDNAKLRLNTDFEAWLQQQATRSAPKRHPSRPAPHPTSKSTASSRSVPPAGSRDGGDSALGHSTMSTSSLLGRAPSRSASRASVLMGASSAPSLYTSPSPPSPPAHPAPAWSTPPPPAGASPVSTLLRSESRASRPGSRMRQAQVMDDVAAFMAARSRVHPPA</sequence>